<keyword evidence="5 10" id="KW-0547">Nucleotide-binding</keyword>
<dbReference type="PROSITE" id="PS51706">
    <property type="entry name" value="G_ENGB"/>
    <property type="match status" value="1"/>
</dbReference>
<dbReference type="PANTHER" id="PTHR11649:SF13">
    <property type="entry name" value="ENGB-TYPE G DOMAIN-CONTAINING PROTEIN"/>
    <property type="match status" value="1"/>
</dbReference>
<evidence type="ECO:0000313" key="15">
    <source>
        <dbReference type="Proteomes" id="UP000034156"/>
    </source>
</evidence>
<feature type="compositionally biased region" description="Basic and acidic residues" evidence="11">
    <location>
        <begin position="231"/>
        <end position="240"/>
    </location>
</feature>
<dbReference type="AlphaFoldDB" id="A0A0F7KF43"/>
<keyword evidence="8 10" id="KW-0717">Septation</keyword>
<evidence type="ECO:0000313" key="16">
    <source>
        <dbReference type="Proteomes" id="UP000324176"/>
    </source>
</evidence>
<dbReference type="OrthoDB" id="9804921at2"/>
<reference evidence="14 16" key="3">
    <citation type="submission" date="2019-07" db="EMBL/GenBank/DDBJ databases">
        <title>Active sludge and wastewater microbial communities from Klosterneuburg, Austria.</title>
        <authorList>
            <person name="Wagner M."/>
        </authorList>
    </citation>
    <scope>NUCLEOTIDE SEQUENCE [LARGE SCALE GENOMIC DNA]</scope>
    <source>
        <strain evidence="14 16">Nm2</strain>
    </source>
</reference>
<dbReference type="InterPro" id="IPR019987">
    <property type="entry name" value="GTP-bd_ribosome_bio_YsxC"/>
</dbReference>
<feature type="region of interest" description="Disordered" evidence="11">
    <location>
        <begin position="216"/>
        <end position="240"/>
    </location>
</feature>
<reference evidence="13 15" key="2">
    <citation type="journal article" date="2016" name="Genome Announc.">
        <title>Genome Sequence of Nitrosomonas communis Strain Nm2, a Mesophilic Ammonia-Oxidizing Bacterium Isolated from Mediterranean Soil.</title>
        <authorList>
            <person name="Kozlowski J.A."/>
            <person name="Kits K.D."/>
            <person name="Stein L.Y."/>
        </authorList>
    </citation>
    <scope>NUCLEOTIDE SEQUENCE [LARGE SCALE GENOMIC DNA]</scope>
    <source>
        <strain evidence="13 15">Nm2</strain>
    </source>
</reference>
<dbReference type="CDD" id="cd01876">
    <property type="entry name" value="YihA_EngB"/>
    <property type="match status" value="1"/>
</dbReference>
<dbReference type="InterPro" id="IPR027417">
    <property type="entry name" value="P-loop_NTPase"/>
</dbReference>
<organism evidence="13 15">
    <name type="scientific">Nitrosomonas communis</name>
    <dbReference type="NCBI Taxonomy" id="44574"/>
    <lineage>
        <taxon>Bacteria</taxon>
        <taxon>Pseudomonadati</taxon>
        <taxon>Pseudomonadota</taxon>
        <taxon>Betaproteobacteria</taxon>
        <taxon>Nitrosomonadales</taxon>
        <taxon>Nitrosomonadaceae</taxon>
        <taxon>Nitrosomonas</taxon>
    </lineage>
</organism>
<dbReference type="Gene3D" id="3.40.50.300">
    <property type="entry name" value="P-loop containing nucleotide triphosphate hydrolases"/>
    <property type="match status" value="1"/>
</dbReference>
<evidence type="ECO:0000256" key="10">
    <source>
        <dbReference type="HAMAP-Rule" id="MF_00321"/>
    </source>
</evidence>
<dbReference type="Proteomes" id="UP000034156">
    <property type="component" value="Chromosome"/>
</dbReference>
<dbReference type="FunFam" id="3.40.50.300:FF:000098">
    <property type="entry name" value="Probable GTP-binding protein EngB"/>
    <property type="match status" value="1"/>
</dbReference>
<dbReference type="EMBL" id="VNHT01000009">
    <property type="protein sequence ID" value="TYP91389.1"/>
    <property type="molecule type" value="Genomic_DNA"/>
</dbReference>
<evidence type="ECO:0000256" key="6">
    <source>
        <dbReference type="ARBA" id="ARBA00022842"/>
    </source>
</evidence>
<dbReference type="Pfam" id="PF01926">
    <property type="entry name" value="MMR_HSR1"/>
    <property type="match status" value="1"/>
</dbReference>
<proteinExistence type="inferred from homology"/>
<reference evidence="15" key="1">
    <citation type="submission" date="2015-05" db="EMBL/GenBank/DDBJ databases">
        <title>Draft genome of Nitrosomonas communis strain Nm2.</title>
        <authorList>
            <person name="Kozlowski J.A."/>
            <person name="Kits K.D."/>
            <person name="Stein L.Y."/>
        </authorList>
    </citation>
    <scope>NUCLEOTIDE SEQUENCE [LARGE SCALE GENOMIC DNA]</scope>
    <source>
        <strain evidence="15">Nm2</strain>
    </source>
</reference>
<dbReference type="GO" id="GO:0005829">
    <property type="term" value="C:cytosol"/>
    <property type="evidence" value="ECO:0007669"/>
    <property type="project" value="TreeGrafter"/>
</dbReference>
<evidence type="ECO:0000256" key="8">
    <source>
        <dbReference type="ARBA" id="ARBA00023210"/>
    </source>
</evidence>
<keyword evidence="9 10" id="KW-0131">Cell cycle</keyword>
<name>A0A0F7KF43_9PROT</name>
<evidence type="ECO:0000256" key="1">
    <source>
        <dbReference type="ARBA" id="ARBA00001946"/>
    </source>
</evidence>
<protein>
    <recommendedName>
        <fullName evidence="10">Probable GTP-binding protein EngB</fullName>
    </recommendedName>
</protein>
<dbReference type="EMBL" id="CP011451">
    <property type="protein sequence ID" value="AKH37424.1"/>
    <property type="molecule type" value="Genomic_DNA"/>
</dbReference>
<dbReference type="InterPro" id="IPR030393">
    <property type="entry name" value="G_ENGB_dom"/>
</dbReference>
<accession>A0A0F7KF43</accession>
<comment type="cofactor">
    <cofactor evidence="1">
        <name>Mg(2+)</name>
        <dbReference type="ChEBI" id="CHEBI:18420"/>
    </cofactor>
</comment>
<evidence type="ECO:0000256" key="4">
    <source>
        <dbReference type="ARBA" id="ARBA00022723"/>
    </source>
</evidence>
<gene>
    <name evidence="10" type="primary">engB</name>
    <name evidence="13" type="ORF">AAW31_05705</name>
    <name evidence="14" type="ORF">BCL69_100917</name>
</gene>
<evidence type="ECO:0000256" key="2">
    <source>
        <dbReference type="ARBA" id="ARBA00009638"/>
    </source>
</evidence>
<keyword evidence="6" id="KW-0460">Magnesium</keyword>
<evidence type="ECO:0000256" key="5">
    <source>
        <dbReference type="ARBA" id="ARBA00022741"/>
    </source>
</evidence>
<dbReference type="InterPro" id="IPR006073">
    <property type="entry name" value="GTP-bd"/>
</dbReference>
<keyword evidence="7 10" id="KW-0342">GTP-binding</keyword>
<dbReference type="KEGG" id="nco:AAW31_05705"/>
<evidence type="ECO:0000259" key="12">
    <source>
        <dbReference type="PROSITE" id="PS51706"/>
    </source>
</evidence>
<dbReference type="NCBIfam" id="TIGR03598">
    <property type="entry name" value="GTPase_YsxC"/>
    <property type="match status" value="1"/>
</dbReference>
<dbReference type="PANTHER" id="PTHR11649">
    <property type="entry name" value="MSS1/TRME-RELATED GTP-BINDING PROTEIN"/>
    <property type="match status" value="1"/>
</dbReference>
<keyword evidence="3 10" id="KW-0132">Cell division</keyword>
<evidence type="ECO:0000313" key="13">
    <source>
        <dbReference type="EMBL" id="AKH37424.1"/>
    </source>
</evidence>
<evidence type="ECO:0000313" key="14">
    <source>
        <dbReference type="EMBL" id="TYP91389.1"/>
    </source>
</evidence>
<dbReference type="GO" id="GO:0000917">
    <property type="term" value="P:division septum assembly"/>
    <property type="evidence" value="ECO:0007669"/>
    <property type="project" value="UniProtKB-KW"/>
</dbReference>
<feature type="domain" description="EngB-type G" evidence="12">
    <location>
        <begin position="23"/>
        <end position="197"/>
    </location>
</feature>
<comment type="function">
    <text evidence="10">Necessary for normal cell division and for the maintenance of normal septation.</text>
</comment>
<evidence type="ECO:0000256" key="11">
    <source>
        <dbReference type="SAM" id="MobiDB-lite"/>
    </source>
</evidence>
<dbReference type="HAMAP" id="MF_00321">
    <property type="entry name" value="GTPase_EngB"/>
    <property type="match status" value="1"/>
</dbReference>
<dbReference type="GO" id="GO:0005525">
    <property type="term" value="F:GTP binding"/>
    <property type="evidence" value="ECO:0007669"/>
    <property type="project" value="UniProtKB-UniRule"/>
</dbReference>
<evidence type="ECO:0000256" key="9">
    <source>
        <dbReference type="ARBA" id="ARBA00023306"/>
    </source>
</evidence>
<dbReference type="GO" id="GO:0046872">
    <property type="term" value="F:metal ion binding"/>
    <property type="evidence" value="ECO:0007669"/>
    <property type="project" value="UniProtKB-KW"/>
</dbReference>
<keyword evidence="4" id="KW-0479">Metal-binding</keyword>
<dbReference type="RefSeq" id="WP_046849505.1">
    <property type="nucleotide sequence ID" value="NZ_CP011451.1"/>
</dbReference>
<evidence type="ECO:0000256" key="7">
    <source>
        <dbReference type="ARBA" id="ARBA00023134"/>
    </source>
</evidence>
<dbReference type="Proteomes" id="UP000324176">
    <property type="component" value="Unassembled WGS sequence"/>
</dbReference>
<comment type="similarity">
    <text evidence="2 10">Belongs to the TRAFAC class TrmE-Era-EngA-EngB-Septin-like GTPase superfamily. EngB GTPase family.</text>
</comment>
<dbReference type="SUPFAM" id="SSF52540">
    <property type="entry name" value="P-loop containing nucleoside triphosphate hydrolases"/>
    <property type="match status" value="1"/>
</dbReference>
<dbReference type="PATRIC" id="fig|44574.3.peg.1368"/>
<sequence>MSLFQNIHFYTTVNRLVDLPRASGLEVAFAGRSNAGKSSAINTLAKRGRLAYVSKTPGRTQHINFFQLGDSHFLVDLPGYGYAKVPLAIRQHWEHLLSTYLQTRDVLYGMVLIMDIRHPLTKLDLQMLEWFSLTKKPVHILLTKADKLSRNQAACVLKNVRHFLTERYPHCTVQLFSSMMGYGIEEATAILTDWFGPAGAKIDQHHIELEAKKTPVKGEKPGGIALYQRPRLREGRRETS</sequence>
<keyword evidence="15" id="KW-1185">Reference proteome</keyword>
<evidence type="ECO:0000256" key="3">
    <source>
        <dbReference type="ARBA" id="ARBA00022618"/>
    </source>
</evidence>